<accession>A0ACC0FM46</accession>
<protein>
    <submittedName>
        <fullName evidence="1">Uncharacterized protein</fullName>
    </submittedName>
</protein>
<sequence length="98" mass="11167">MTEVQKLMACLLWAGRLDTSPYSELLSPSHWDKLVEKLTRQFCNILGQSCESPLSVTITVGVQGLPTLLKLMNVMMGKKQEWQSIKQLLVPMDLDREF</sequence>
<keyword evidence="2" id="KW-1185">Reference proteome</keyword>
<comment type="caution">
    <text evidence="1">The sequence shown here is derived from an EMBL/GenBank/DDBJ whole genome shotgun (WGS) entry which is preliminary data.</text>
</comment>
<dbReference type="Proteomes" id="UP001060215">
    <property type="component" value="Chromosome 14"/>
</dbReference>
<proteinExistence type="predicted"/>
<reference evidence="1 2" key="1">
    <citation type="journal article" date="2022" name="Plant J.">
        <title>Chromosome-level genome of Camellia lanceoleosa provides a valuable resource for understanding genome evolution and self-incompatibility.</title>
        <authorList>
            <person name="Gong W."/>
            <person name="Xiao S."/>
            <person name="Wang L."/>
            <person name="Liao Z."/>
            <person name="Chang Y."/>
            <person name="Mo W."/>
            <person name="Hu G."/>
            <person name="Li W."/>
            <person name="Zhao G."/>
            <person name="Zhu H."/>
            <person name="Hu X."/>
            <person name="Ji K."/>
            <person name="Xiang X."/>
            <person name="Song Q."/>
            <person name="Yuan D."/>
            <person name="Jin S."/>
            <person name="Zhang L."/>
        </authorList>
    </citation>
    <scope>NUCLEOTIDE SEQUENCE [LARGE SCALE GENOMIC DNA]</scope>
    <source>
        <strain evidence="1">SQ_2022a</strain>
    </source>
</reference>
<evidence type="ECO:0000313" key="1">
    <source>
        <dbReference type="EMBL" id="KAI7989404.1"/>
    </source>
</evidence>
<organism evidence="1 2">
    <name type="scientific">Camellia lanceoleosa</name>
    <dbReference type="NCBI Taxonomy" id="1840588"/>
    <lineage>
        <taxon>Eukaryota</taxon>
        <taxon>Viridiplantae</taxon>
        <taxon>Streptophyta</taxon>
        <taxon>Embryophyta</taxon>
        <taxon>Tracheophyta</taxon>
        <taxon>Spermatophyta</taxon>
        <taxon>Magnoliopsida</taxon>
        <taxon>eudicotyledons</taxon>
        <taxon>Gunneridae</taxon>
        <taxon>Pentapetalae</taxon>
        <taxon>asterids</taxon>
        <taxon>Ericales</taxon>
        <taxon>Theaceae</taxon>
        <taxon>Camellia</taxon>
    </lineage>
</organism>
<evidence type="ECO:0000313" key="2">
    <source>
        <dbReference type="Proteomes" id="UP001060215"/>
    </source>
</evidence>
<gene>
    <name evidence="1" type="ORF">LOK49_LG13G00666</name>
</gene>
<name>A0ACC0FM46_9ERIC</name>
<dbReference type="EMBL" id="CM045771">
    <property type="protein sequence ID" value="KAI7989404.1"/>
    <property type="molecule type" value="Genomic_DNA"/>
</dbReference>